<comment type="caution">
    <text evidence="4">The sequence shown here is derived from an EMBL/GenBank/DDBJ whole genome shotgun (WGS) entry which is preliminary data.</text>
</comment>
<feature type="signal peptide" evidence="3">
    <location>
        <begin position="1"/>
        <end position="22"/>
    </location>
</feature>
<dbReference type="AlphaFoldDB" id="A0AAP2CKI3"/>
<keyword evidence="2" id="KW-1133">Transmembrane helix</keyword>
<feature type="transmembrane region" description="Helical" evidence="2">
    <location>
        <begin position="81"/>
        <end position="102"/>
    </location>
</feature>
<sequence length="103" mass="11682">MKKIAYLLSLMMLFTAFAPAMAADKKEKEKLELTAEEKERMTEIENRVDEIKAMDFSDMSKAEKKEVKKELKELNKEAKQLAGGVYISVGAIILILILILIFA</sequence>
<dbReference type="EMBL" id="JAHCMY010000002">
    <property type="protein sequence ID" value="MBS9523482.1"/>
    <property type="molecule type" value="Genomic_DNA"/>
</dbReference>
<name>A0AAP2CKI3_9BACT</name>
<accession>A0AAP2CKI3</accession>
<evidence type="ECO:0000256" key="3">
    <source>
        <dbReference type="SAM" id="SignalP"/>
    </source>
</evidence>
<keyword evidence="1" id="KW-0175">Coiled coil</keyword>
<evidence type="ECO:0008006" key="6">
    <source>
        <dbReference type="Google" id="ProtNLM"/>
    </source>
</evidence>
<feature type="coiled-coil region" evidence="1">
    <location>
        <begin position="21"/>
        <end position="84"/>
    </location>
</feature>
<keyword evidence="5" id="KW-1185">Reference proteome</keyword>
<organism evidence="4 5">
    <name type="scientific">Litoribacter ruber</name>
    <dbReference type="NCBI Taxonomy" id="702568"/>
    <lineage>
        <taxon>Bacteria</taxon>
        <taxon>Pseudomonadati</taxon>
        <taxon>Bacteroidota</taxon>
        <taxon>Cytophagia</taxon>
        <taxon>Cytophagales</taxon>
        <taxon>Cyclobacteriaceae</taxon>
        <taxon>Litoribacter</taxon>
    </lineage>
</organism>
<evidence type="ECO:0000256" key="2">
    <source>
        <dbReference type="SAM" id="Phobius"/>
    </source>
</evidence>
<reference evidence="4 5" key="1">
    <citation type="submission" date="2021-05" db="EMBL/GenBank/DDBJ databases">
        <authorList>
            <person name="Zhang Z.D."/>
            <person name="Osman G."/>
        </authorList>
    </citation>
    <scope>NUCLEOTIDE SEQUENCE [LARGE SCALE GENOMIC DNA]</scope>
    <source>
        <strain evidence="4 5">KCTC 32217</strain>
    </source>
</reference>
<protein>
    <recommendedName>
        <fullName evidence="6">Seryl-tRNA synthetase</fullName>
    </recommendedName>
</protein>
<keyword evidence="3" id="KW-0732">Signal</keyword>
<evidence type="ECO:0000256" key="1">
    <source>
        <dbReference type="SAM" id="Coils"/>
    </source>
</evidence>
<evidence type="ECO:0000313" key="5">
    <source>
        <dbReference type="Proteomes" id="UP001319104"/>
    </source>
</evidence>
<dbReference type="RefSeq" id="WP_213944371.1">
    <property type="nucleotide sequence ID" value="NZ_JAHBGI010000008.1"/>
</dbReference>
<dbReference type="Proteomes" id="UP001319104">
    <property type="component" value="Unassembled WGS sequence"/>
</dbReference>
<proteinExistence type="predicted"/>
<keyword evidence="2" id="KW-0812">Transmembrane</keyword>
<gene>
    <name evidence="4" type="ORF">KI659_05550</name>
</gene>
<feature type="chain" id="PRO_5042967506" description="Seryl-tRNA synthetase" evidence="3">
    <location>
        <begin position="23"/>
        <end position="103"/>
    </location>
</feature>
<evidence type="ECO:0000313" key="4">
    <source>
        <dbReference type="EMBL" id="MBS9523482.1"/>
    </source>
</evidence>
<keyword evidence="2" id="KW-0472">Membrane</keyword>